<evidence type="ECO:0008006" key="3">
    <source>
        <dbReference type="Google" id="ProtNLM"/>
    </source>
</evidence>
<keyword evidence="2" id="KW-1185">Reference proteome</keyword>
<evidence type="ECO:0000313" key="2">
    <source>
        <dbReference type="Proteomes" id="UP000660675"/>
    </source>
</evidence>
<name>A0ABQ2W002_9ACTN</name>
<dbReference type="Proteomes" id="UP000660675">
    <property type="component" value="Unassembled WGS sequence"/>
</dbReference>
<dbReference type="EMBL" id="BMTF01000011">
    <property type="protein sequence ID" value="GGV87073.1"/>
    <property type="molecule type" value="Genomic_DNA"/>
</dbReference>
<comment type="caution">
    <text evidence="1">The sequence shown here is derived from an EMBL/GenBank/DDBJ whole genome shotgun (WGS) entry which is preliminary data.</text>
</comment>
<proteinExistence type="predicted"/>
<gene>
    <name evidence="1" type="ORF">GCM10015535_36090</name>
</gene>
<sequence>MPLADKDGWYPEEVYKLLFNERLSAYSKLLVWFLGISVDGIQISQQDLSQVVSTNSGSKAVQRAIEEAEREGYLDVDRTVKPYSYRVQ</sequence>
<reference evidence="2" key="1">
    <citation type="journal article" date="2019" name="Int. J. Syst. Evol. Microbiol.">
        <title>The Global Catalogue of Microorganisms (GCM) 10K type strain sequencing project: providing services to taxonomists for standard genome sequencing and annotation.</title>
        <authorList>
            <consortium name="The Broad Institute Genomics Platform"/>
            <consortium name="The Broad Institute Genome Sequencing Center for Infectious Disease"/>
            <person name="Wu L."/>
            <person name="Ma J."/>
        </authorList>
    </citation>
    <scope>NUCLEOTIDE SEQUENCE [LARGE SCALE GENOMIC DNA]</scope>
    <source>
        <strain evidence="2">JCM 4376</strain>
    </source>
</reference>
<organism evidence="1 2">
    <name type="scientific">Streptomyces gelaticus</name>
    <dbReference type="NCBI Taxonomy" id="285446"/>
    <lineage>
        <taxon>Bacteria</taxon>
        <taxon>Bacillati</taxon>
        <taxon>Actinomycetota</taxon>
        <taxon>Actinomycetes</taxon>
        <taxon>Kitasatosporales</taxon>
        <taxon>Streptomycetaceae</taxon>
        <taxon>Streptomyces</taxon>
    </lineage>
</organism>
<protein>
    <recommendedName>
        <fullName evidence="3">MarR family transcriptional regulator</fullName>
    </recommendedName>
</protein>
<accession>A0ABQ2W002</accession>
<evidence type="ECO:0000313" key="1">
    <source>
        <dbReference type="EMBL" id="GGV87073.1"/>
    </source>
</evidence>